<name>A0ACB5T516_AMBMO</name>
<gene>
    <name evidence="1" type="ORF">Amon02_000445700</name>
</gene>
<dbReference type="EMBL" id="BSXS01003063">
    <property type="protein sequence ID" value="GME80433.1"/>
    <property type="molecule type" value="Genomic_DNA"/>
</dbReference>
<proteinExistence type="predicted"/>
<dbReference type="Proteomes" id="UP001165064">
    <property type="component" value="Unassembled WGS sequence"/>
</dbReference>
<sequence length="540" mass="61453">MTSESASISKKRLDSSEHDSDSLEKQIPKDLHIQKRLLTPFLTKKIPPLPSSIEERKLNPQYRTKNPFARLLYWWLTPLLTAGYKRTIQPNDLYLLDEDEKVEVMYQQYIAYFNTEVAKLKLKYEQNPEKFKKKHKAKKLNNKNQSDSEEKSEEDEDEDNFVIPVKTILLCLYKTFWFQYTRGIIQKMICEAANVCSPIVQKRLINIVKARAMGTHLNVGKGVGYSMGCAAFVLCVGISVNHFLNNSMMVGAKCKAILTKHMLEKSFKLSPKGKHRYPAGKINSIMSTDINRIDLAIGFLPFLVVFPIPIVVSIALLIVNLGANALVGIAIFLLASVFIGSVIKPLMEYRKSANVFTDARVNLIKELLKNFRIIKFYSWEDFYREKIAYNRDKEMSIILNMQSMRNVITSLGVSLSTVSSMVAFCVLWKVDSGRNIGDIFSSLTLYQVLSQQFMSAPMALSMVTDMTVGLRIVCAFLSQGEVELECESAEVLTDSSLAIEVDHAEFHWKTFLLEDEKKNDDLKISKTKSTVPLDQVNPHY</sequence>
<evidence type="ECO:0000313" key="2">
    <source>
        <dbReference type="Proteomes" id="UP001165064"/>
    </source>
</evidence>
<comment type="caution">
    <text evidence="1">The sequence shown here is derived from an EMBL/GenBank/DDBJ whole genome shotgun (WGS) entry which is preliminary data.</text>
</comment>
<evidence type="ECO:0000313" key="1">
    <source>
        <dbReference type="EMBL" id="GME80433.1"/>
    </source>
</evidence>
<accession>A0ACB5T516</accession>
<keyword evidence="2" id="KW-1185">Reference proteome</keyword>
<protein>
    <submittedName>
        <fullName evidence="1">Unnamed protein product</fullName>
    </submittedName>
</protein>
<organism evidence="1 2">
    <name type="scientific">Ambrosiozyma monospora</name>
    <name type="common">Yeast</name>
    <name type="synonym">Endomycopsis monosporus</name>
    <dbReference type="NCBI Taxonomy" id="43982"/>
    <lineage>
        <taxon>Eukaryota</taxon>
        <taxon>Fungi</taxon>
        <taxon>Dikarya</taxon>
        <taxon>Ascomycota</taxon>
        <taxon>Saccharomycotina</taxon>
        <taxon>Pichiomycetes</taxon>
        <taxon>Pichiales</taxon>
        <taxon>Pichiaceae</taxon>
        <taxon>Ambrosiozyma</taxon>
    </lineage>
</organism>
<reference evidence="1" key="1">
    <citation type="submission" date="2023-04" db="EMBL/GenBank/DDBJ databases">
        <title>Ambrosiozyma monospora NBRC 10751.</title>
        <authorList>
            <person name="Ichikawa N."/>
            <person name="Sato H."/>
            <person name="Tonouchi N."/>
        </authorList>
    </citation>
    <scope>NUCLEOTIDE SEQUENCE</scope>
    <source>
        <strain evidence="1">NBRC 10751</strain>
    </source>
</reference>